<dbReference type="Gene3D" id="3.50.50.60">
    <property type="entry name" value="FAD/NAD(P)-binding domain"/>
    <property type="match status" value="1"/>
</dbReference>
<evidence type="ECO:0000313" key="3">
    <source>
        <dbReference type="Proteomes" id="UP000284120"/>
    </source>
</evidence>
<dbReference type="Pfam" id="PF12831">
    <property type="entry name" value="FAD_oxidored"/>
    <property type="match status" value="1"/>
</dbReference>
<sequence length="399" mass="44379">MKKYLFIFSTFFLFVQVKAQTVKPDVFVVGNGNAAVAAAIQAAQSNVKTVLLLQAGGFDIEPIGKDLHSGVQATFLNKVKKFKQLNDSVGEVTFDKQTANQVLVQWTDSIKNLTVIKNVQWVKADRSGKGWVFKLSDGKTIRPEVFVNAADQKLNAALKIDASAVGTWEKFSYQNPIYKTNIAVGKQIAGSTNTIFSLYQLLMPTQENLVYVSDPSSMLMGQAAGAVAAFAGFFNQRTSESNLKKIQGELIAYNSNLMPFVDIGIKDANWKAIQMVGISGVIKAEETNGKLLFNGEKLIRTADIKEVVKDHYYKAQIWFDDYKNEVITIGAALDMICYVGNKAPESTLKEVEKKWKTTYAFTSKFEAERQISRRELAVLLQDYMPPFNVTVDKTGKIIR</sequence>
<keyword evidence="1" id="KW-0732">Signal</keyword>
<evidence type="ECO:0000313" key="2">
    <source>
        <dbReference type="EMBL" id="RWU07678.1"/>
    </source>
</evidence>
<name>A0A3S3R6G7_9SPHI</name>
<dbReference type="Proteomes" id="UP000284120">
    <property type="component" value="Unassembled WGS sequence"/>
</dbReference>
<feature type="chain" id="PRO_5018701591" evidence="1">
    <location>
        <begin position="20"/>
        <end position="399"/>
    </location>
</feature>
<reference evidence="2 3" key="1">
    <citation type="submission" date="2018-06" db="EMBL/GenBank/DDBJ databases">
        <title>Pedobacter endophyticus sp. nov., an endophytic bacterium isolated from a leaf of Triticum aestivum.</title>
        <authorList>
            <person name="Zhang L."/>
        </authorList>
    </citation>
    <scope>NUCLEOTIDE SEQUENCE [LARGE SCALE GENOMIC DNA]</scope>
    <source>
        <strain evidence="2 3">CM134L-2</strain>
    </source>
</reference>
<dbReference type="SUPFAM" id="SSF51905">
    <property type="entry name" value="FAD/NAD(P)-binding domain"/>
    <property type="match status" value="1"/>
</dbReference>
<organism evidence="2 3">
    <name type="scientific">Pedobacter chitinilyticus</name>
    <dbReference type="NCBI Taxonomy" id="2233776"/>
    <lineage>
        <taxon>Bacteria</taxon>
        <taxon>Pseudomonadati</taxon>
        <taxon>Bacteroidota</taxon>
        <taxon>Sphingobacteriia</taxon>
        <taxon>Sphingobacteriales</taxon>
        <taxon>Sphingobacteriaceae</taxon>
        <taxon>Pedobacter</taxon>
    </lineage>
</organism>
<dbReference type="OrthoDB" id="615715at2"/>
<accession>A0A3S3R6G7</accession>
<comment type="caution">
    <text evidence="2">The sequence shown here is derived from an EMBL/GenBank/DDBJ whole genome shotgun (WGS) entry which is preliminary data.</text>
</comment>
<evidence type="ECO:0000256" key="1">
    <source>
        <dbReference type="SAM" id="SignalP"/>
    </source>
</evidence>
<dbReference type="RefSeq" id="WP_113647587.1">
    <property type="nucleotide sequence ID" value="NZ_QMHN01000003.1"/>
</dbReference>
<dbReference type="InterPro" id="IPR036188">
    <property type="entry name" value="FAD/NAD-bd_sf"/>
</dbReference>
<proteinExistence type="predicted"/>
<dbReference type="EMBL" id="SAYW01000003">
    <property type="protein sequence ID" value="RWU07678.1"/>
    <property type="molecule type" value="Genomic_DNA"/>
</dbReference>
<dbReference type="AlphaFoldDB" id="A0A3S3R6G7"/>
<feature type="signal peptide" evidence="1">
    <location>
        <begin position="1"/>
        <end position="19"/>
    </location>
</feature>
<gene>
    <name evidence="2" type="ORF">DPV69_11900</name>
</gene>
<protein>
    <submittedName>
        <fullName evidence="2">FAD-dependent oxidoreductase</fullName>
    </submittedName>
</protein>
<keyword evidence="3" id="KW-1185">Reference proteome</keyword>